<proteinExistence type="predicted"/>
<dbReference type="AlphaFoldDB" id="A0A919LJ62"/>
<keyword evidence="2" id="KW-1185">Reference proteome</keyword>
<dbReference type="EMBL" id="BNEE01000006">
    <property type="protein sequence ID" value="GHI86179.1"/>
    <property type="molecule type" value="Genomic_DNA"/>
</dbReference>
<dbReference type="Proteomes" id="UP000600026">
    <property type="component" value="Unassembled WGS sequence"/>
</dbReference>
<organism evidence="1 2">
    <name type="scientific">Streptomyces xanthophaeus</name>
    <dbReference type="NCBI Taxonomy" id="67385"/>
    <lineage>
        <taxon>Bacteria</taxon>
        <taxon>Bacillati</taxon>
        <taxon>Actinomycetota</taxon>
        <taxon>Actinomycetes</taxon>
        <taxon>Kitasatosporales</taxon>
        <taxon>Streptomycetaceae</taxon>
        <taxon>Streptomyces</taxon>
    </lineage>
</organism>
<protein>
    <submittedName>
        <fullName evidence="1">Uncharacterized protein</fullName>
    </submittedName>
</protein>
<reference evidence="1" key="1">
    <citation type="submission" date="2020-09" db="EMBL/GenBank/DDBJ databases">
        <title>Whole genome shotgun sequence of Streptomyces xanthophaeus NBRC 12829.</title>
        <authorList>
            <person name="Komaki H."/>
            <person name="Tamura T."/>
        </authorList>
    </citation>
    <scope>NUCLEOTIDE SEQUENCE</scope>
    <source>
        <strain evidence="1">NBRC 12829</strain>
    </source>
</reference>
<evidence type="ECO:0000313" key="1">
    <source>
        <dbReference type="EMBL" id="GHI86179.1"/>
    </source>
</evidence>
<name>A0A919LJ62_9ACTN</name>
<gene>
    <name evidence="1" type="ORF">Sxan_35430</name>
</gene>
<sequence>MTPEPEPHPETALARSWLAEDGLTQDADGVWWYAEPDAPPEAMSADDIAQTYGFLVFDDERIGPADRVRVALGLMDLVGSHVLVHRPIHTAHLGPAGPLPAEVLWDGYRRRLEAEPEPEAVIASLWLDWFEHGLTSGTAFTEVLGRDAGRIRTGAPAGFLRRTRRVLECSGPAPWAVKEPAYRAAAAVPELHPAVFRALRDSYHDLFGQLEPPSALALLDTLDLPPDTEHLAALRTVLRAGHANHYRSPDAWRQAAGPRPG</sequence>
<evidence type="ECO:0000313" key="2">
    <source>
        <dbReference type="Proteomes" id="UP000600026"/>
    </source>
</evidence>
<accession>A0A919LJ62</accession>
<comment type="caution">
    <text evidence="1">The sequence shown here is derived from an EMBL/GenBank/DDBJ whole genome shotgun (WGS) entry which is preliminary data.</text>
</comment>
<dbReference type="RefSeq" id="WP_202205076.1">
    <property type="nucleotide sequence ID" value="NZ_BNEE01000006.1"/>
</dbReference>